<reference evidence="3" key="1">
    <citation type="submission" date="2022-10" db="EMBL/GenBank/DDBJ databases">
        <authorList>
            <person name="Yue Y."/>
        </authorList>
    </citation>
    <scope>NUCLEOTIDE SEQUENCE</scope>
    <source>
        <strain evidence="3">Z654</strain>
    </source>
</reference>
<evidence type="ECO:0000256" key="1">
    <source>
        <dbReference type="ARBA" id="ARBA00022729"/>
    </source>
</evidence>
<dbReference type="RefSeq" id="WP_263954651.1">
    <property type="nucleotide sequence ID" value="NZ_JAOYFC010000003.1"/>
</dbReference>
<gene>
    <name evidence="3" type="ORF">OH136_14225</name>
</gene>
<dbReference type="Pfam" id="PF03548">
    <property type="entry name" value="LolA"/>
    <property type="match status" value="1"/>
</dbReference>
<dbReference type="SUPFAM" id="SSF89392">
    <property type="entry name" value="Prokaryotic lipoproteins and lipoprotein localization factors"/>
    <property type="match status" value="1"/>
</dbReference>
<feature type="signal peptide" evidence="2">
    <location>
        <begin position="1"/>
        <end position="22"/>
    </location>
</feature>
<keyword evidence="3" id="KW-0449">Lipoprotein</keyword>
<organism evidence="3 4">
    <name type="scientific">Halocynthiibacter halioticoli</name>
    <dbReference type="NCBI Taxonomy" id="2986804"/>
    <lineage>
        <taxon>Bacteria</taxon>
        <taxon>Pseudomonadati</taxon>
        <taxon>Pseudomonadota</taxon>
        <taxon>Alphaproteobacteria</taxon>
        <taxon>Rhodobacterales</taxon>
        <taxon>Paracoccaceae</taxon>
        <taxon>Halocynthiibacter</taxon>
    </lineage>
</organism>
<dbReference type="Proteomes" id="UP001208041">
    <property type="component" value="Unassembled WGS sequence"/>
</dbReference>
<dbReference type="CDD" id="cd16325">
    <property type="entry name" value="LolA"/>
    <property type="match status" value="1"/>
</dbReference>
<feature type="chain" id="PRO_5041997796" evidence="2">
    <location>
        <begin position="23"/>
        <end position="200"/>
    </location>
</feature>
<dbReference type="PANTHER" id="PTHR35869:SF1">
    <property type="entry name" value="OUTER-MEMBRANE LIPOPROTEIN CARRIER PROTEIN"/>
    <property type="match status" value="1"/>
</dbReference>
<evidence type="ECO:0000313" key="4">
    <source>
        <dbReference type="Proteomes" id="UP001208041"/>
    </source>
</evidence>
<accession>A0AAE3J0X2</accession>
<evidence type="ECO:0000313" key="3">
    <source>
        <dbReference type="EMBL" id="MCV6825715.1"/>
    </source>
</evidence>
<proteinExistence type="predicted"/>
<protein>
    <submittedName>
        <fullName evidence="3">Outer membrane lipoprotein carrier protein LolA</fullName>
    </submittedName>
</protein>
<dbReference type="EMBL" id="JAOYFC010000003">
    <property type="protein sequence ID" value="MCV6825715.1"/>
    <property type="molecule type" value="Genomic_DNA"/>
</dbReference>
<name>A0AAE3J0X2_9RHOB</name>
<dbReference type="Gene3D" id="2.50.20.10">
    <property type="entry name" value="Lipoprotein localisation LolA/LolB/LppX"/>
    <property type="match status" value="1"/>
</dbReference>
<sequence>MKMFRYLLAPILAVGMALPAAAEKIPLDVLSNYINSLKTATTTFKQINGDGTVSTGTLYMHRPGRARFEYAEPDDTLVVAGGSQVAIFDGKSNTGPEQYPLKRTPLSLILARNVNLRNAKMLVAHQAFGQDTVVRAQDPEHPEYGSIDLIFSDNPVRLKEWIINDSGGGSTRVMLNDLQTGVSLRAGLFNITKAIDDRNR</sequence>
<keyword evidence="4" id="KW-1185">Reference proteome</keyword>
<dbReference type="InterPro" id="IPR029046">
    <property type="entry name" value="LolA/LolB/LppX"/>
</dbReference>
<keyword evidence="1 2" id="KW-0732">Signal</keyword>
<dbReference type="AlphaFoldDB" id="A0AAE3J0X2"/>
<evidence type="ECO:0000256" key="2">
    <source>
        <dbReference type="SAM" id="SignalP"/>
    </source>
</evidence>
<dbReference type="PANTHER" id="PTHR35869">
    <property type="entry name" value="OUTER-MEMBRANE LIPOPROTEIN CARRIER PROTEIN"/>
    <property type="match status" value="1"/>
</dbReference>
<comment type="caution">
    <text evidence="3">The sequence shown here is derived from an EMBL/GenBank/DDBJ whole genome shotgun (WGS) entry which is preliminary data.</text>
</comment>
<dbReference type="InterPro" id="IPR004564">
    <property type="entry name" value="OM_lipoprot_carrier_LolA-like"/>
</dbReference>